<name>A0AA39Y579_9PEZI</name>
<dbReference type="EMBL" id="JAULSV010000004">
    <property type="protein sequence ID" value="KAK0646259.1"/>
    <property type="molecule type" value="Genomic_DNA"/>
</dbReference>
<dbReference type="Proteomes" id="UP001174936">
    <property type="component" value="Unassembled WGS sequence"/>
</dbReference>
<dbReference type="AlphaFoldDB" id="A0AA39Y579"/>
<keyword evidence="2" id="KW-1185">Reference proteome</keyword>
<organism evidence="1 2">
    <name type="scientific">Cercophora newfieldiana</name>
    <dbReference type="NCBI Taxonomy" id="92897"/>
    <lineage>
        <taxon>Eukaryota</taxon>
        <taxon>Fungi</taxon>
        <taxon>Dikarya</taxon>
        <taxon>Ascomycota</taxon>
        <taxon>Pezizomycotina</taxon>
        <taxon>Sordariomycetes</taxon>
        <taxon>Sordariomycetidae</taxon>
        <taxon>Sordariales</taxon>
        <taxon>Lasiosphaeriaceae</taxon>
        <taxon>Cercophora</taxon>
    </lineage>
</organism>
<proteinExistence type="predicted"/>
<protein>
    <submittedName>
        <fullName evidence="1">Uncharacterized protein</fullName>
    </submittedName>
</protein>
<sequence length="100" mass="11060">MRGAYKKCRDEKGTGSYMRREDDMHEYILSVRGTMFVAATKKARGTLQEMFDSLEQMAEKKTENIIATVKANSSALITNQGMLKSFGIGSGPSQRCLAEG</sequence>
<accession>A0AA39Y579</accession>
<comment type="caution">
    <text evidence="1">The sequence shown here is derived from an EMBL/GenBank/DDBJ whole genome shotgun (WGS) entry which is preliminary data.</text>
</comment>
<evidence type="ECO:0000313" key="2">
    <source>
        <dbReference type="Proteomes" id="UP001174936"/>
    </source>
</evidence>
<reference evidence="1" key="1">
    <citation type="submission" date="2023-06" db="EMBL/GenBank/DDBJ databases">
        <title>Genome-scale phylogeny and comparative genomics of the fungal order Sordariales.</title>
        <authorList>
            <consortium name="Lawrence Berkeley National Laboratory"/>
            <person name="Hensen N."/>
            <person name="Bonometti L."/>
            <person name="Westerberg I."/>
            <person name="Brannstrom I.O."/>
            <person name="Guillou S."/>
            <person name="Cros-Aarteil S."/>
            <person name="Calhoun S."/>
            <person name="Haridas S."/>
            <person name="Kuo A."/>
            <person name="Mondo S."/>
            <person name="Pangilinan J."/>
            <person name="Riley R."/>
            <person name="Labutti K."/>
            <person name="Andreopoulos B."/>
            <person name="Lipzen A."/>
            <person name="Chen C."/>
            <person name="Yanf M."/>
            <person name="Daum C."/>
            <person name="Ng V."/>
            <person name="Clum A."/>
            <person name="Steindorff A."/>
            <person name="Ohm R."/>
            <person name="Martin F."/>
            <person name="Silar P."/>
            <person name="Natvig D."/>
            <person name="Lalanne C."/>
            <person name="Gautier V."/>
            <person name="Ament-Velasquez S.L."/>
            <person name="Kruys A."/>
            <person name="Hutchinson M.I."/>
            <person name="Powell A.J."/>
            <person name="Barry K."/>
            <person name="Miller A.N."/>
            <person name="Grigoriev I.V."/>
            <person name="Debuchy R."/>
            <person name="Gladieux P."/>
            <person name="Thoren M.H."/>
            <person name="Johannesson H."/>
        </authorList>
    </citation>
    <scope>NUCLEOTIDE SEQUENCE</scope>
    <source>
        <strain evidence="1">SMH2532-1</strain>
    </source>
</reference>
<gene>
    <name evidence="1" type="ORF">B0T16DRAFT_458199</name>
</gene>
<evidence type="ECO:0000313" key="1">
    <source>
        <dbReference type="EMBL" id="KAK0646259.1"/>
    </source>
</evidence>